<evidence type="ECO:0000313" key="2">
    <source>
        <dbReference type="Proteomes" id="UP000612585"/>
    </source>
</evidence>
<accession>A0A8J4E6U6</accession>
<protein>
    <recommendedName>
        <fullName evidence="3">Antitoxin</fullName>
    </recommendedName>
</protein>
<name>A0A8J4E6U6_9ACTN</name>
<dbReference type="AlphaFoldDB" id="A0A8J4E6U6"/>
<gene>
    <name evidence="1" type="ORF">Vau01_110950</name>
</gene>
<comment type="caution">
    <text evidence="1">The sequence shown here is derived from an EMBL/GenBank/DDBJ whole genome shotgun (WGS) entry which is preliminary data.</text>
</comment>
<keyword evidence="2" id="KW-1185">Reference proteome</keyword>
<proteinExistence type="predicted"/>
<dbReference type="Proteomes" id="UP000612585">
    <property type="component" value="Unassembled WGS sequence"/>
</dbReference>
<dbReference type="NCBIfam" id="TIGR01552">
    <property type="entry name" value="phd_fam"/>
    <property type="match status" value="1"/>
</dbReference>
<sequence>MSAGRSPLAASPLTEILPTVDVSLVPGEVPGIALVNRERVRLLPERVAYWFLRFGCGPIDHMGGDQHVDAPVSMPLRQAKACFSELVARADLVGTVTVLTKHGRPAAAIVPVTLLAELVALRAVVDGADERSGDASVAVQGRAG</sequence>
<evidence type="ECO:0000313" key="1">
    <source>
        <dbReference type="EMBL" id="GIJ63579.1"/>
    </source>
</evidence>
<dbReference type="EMBL" id="BOPG01000099">
    <property type="protein sequence ID" value="GIJ63579.1"/>
    <property type="molecule type" value="Genomic_DNA"/>
</dbReference>
<reference evidence="1" key="1">
    <citation type="submission" date="2021-01" db="EMBL/GenBank/DDBJ databases">
        <title>Whole genome shotgun sequence of Virgisporangium aurantiacum NBRC 16421.</title>
        <authorList>
            <person name="Komaki H."/>
            <person name="Tamura T."/>
        </authorList>
    </citation>
    <scope>NUCLEOTIDE SEQUENCE</scope>
    <source>
        <strain evidence="1">NBRC 16421</strain>
    </source>
</reference>
<organism evidence="1 2">
    <name type="scientific">Virgisporangium aurantiacum</name>
    <dbReference type="NCBI Taxonomy" id="175570"/>
    <lineage>
        <taxon>Bacteria</taxon>
        <taxon>Bacillati</taxon>
        <taxon>Actinomycetota</taxon>
        <taxon>Actinomycetes</taxon>
        <taxon>Micromonosporales</taxon>
        <taxon>Micromonosporaceae</taxon>
        <taxon>Virgisporangium</taxon>
    </lineage>
</organism>
<evidence type="ECO:0008006" key="3">
    <source>
        <dbReference type="Google" id="ProtNLM"/>
    </source>
</evidence>
<dbReference type="Gene3D" id="3.40.1620.10">
    <property type="entry name" value="YefM-like domain"/>
    <property type="match status" value="1"/>
</dbReference>